<evidence type="ECO:0000256" key="3">
    <source>
        <dbReference type="ARBA" id="ARBA00023163"/>
    </source>
</evidence>
<evidence type="ECO:0000313" key="6">
    <source>
        <dbReference type="Proteomes" id="UP000027345"/>
    </source>
</evidence>
<dbReference type="Proteomes" id="UP000027345">
    <property type="component" value="Unassembled WGS sequence"/>
</dbReference>
<dbReference type="SUPFAM" id="SSF53822">
    <property type="entry name" value="Periplasmic binding protein-like I"/>
    <property type="match status" value="1"/>
</dbReference>
<dbReference type="AlphaFoldDB" id="A0A066TYE7"/>
<dbReference type="InterPro" id="IPR028082">
    <property type="entry name" value="Peripla_BP_I"/>
</dbReference>
<evidence type="ECO:0000256" key="1">
    <source>
        <dbReference type="ARBA" id="ARBA00023015"/>
    </source>
</evidence>
<accession>A0A066TYE7</accession>
<proteinExistence type="predicted"/>
<dbReference type="InterPro" id="IPR046335">
    <property type="entry name" value="LacI/GalR-like_sensor"/>
</dbReference>
<dbReference type="Gene3D" id="3.40.50.2300">
    <property type="match status" value="2"/>
</dbReference>
<gene>
    <name evidence="5" type="ORF">DV20_38085</name>
</gene>
<keyword evidence="1" id="KW-0805">Transcription regulation</keyword>
<keyword evidence="6" id="KW-1185">Reference proteome</keyword>
<dbReference type="PANTHER" id="PTHR30146">
    <property type="entry name" value="LACI-RELATED TRANSCRIPTIONAL REPRESSOR"/>
    <property type="match status" value="1"/>
</dbReference>
<keyword evidence="3" id="KW-0804">Transcription</keyword>
<sequence>MRKRGHHRHAGARLTAGRRTNVLALVVPLRAGAHDVVVREFVAAAIAAAGAREHALLLITAEEGPAALRRAVSSSVADGVVLMDVEAADPRVPVLLGLDRPAVLIGVPDRPRGLGCLDLDFAAAGALCLGHLAGLGHEHVALIGAPPAAYRRGSSSATRLARGFTAEATRRGLRSTTLAWGNTPRQILRGLDALFTRHPDVTGLVVHNETALPAVLAALHHRELRVPEDLSLVAVCPESLTAHSLLELTCVAIPAREIGALAVETVIGQLDDGIAPGTRLLAPKLAVRASTAPPRPR</sequence>
<dbReference type="GO" id="GO:0000976">
    <property type="term" value="F:transcription cis-regulatory region binding"/>
    <property type="evidence" value="ECO:0007669"/>
    <property type="project" value="TreeGrafter"/>
</dbReference>
<dbReference type="RefSeq" id="WP_043788156.1">
    <property type="nucleotide sequence ID" value="NZ_JMQI01000077.1"/>
</dbReference>
<protein>
    <submittedName>
        <fullName evidence="5">LacI family transcriptional regulator</fullName>
    </submittedName>
</protein>
<reference evidence="5 6" key="1">
    <citation type="submission" date="2014-05" db="EMBL/GenBank/DDBJ databases">
        <title>Draft genome sequence of Amycolatopsis rifamycinica DSM 46095.</title>
        <authorList>
            <person name="Lal R."/>
            <person name="Saxena A."/>
            <person name="Kumari R."/>
            <person name="Mukherjee U."/>
            <person name="Singh P."/>
            <person name="Sangwan N."/>
            <person name="Mahato N.K."/>
        </authorList>
    </citation>
    <scope>NUCLEOTIDE SEQUENCE [LARGE SCALE GENOMIC DNA]</scope>
    <source>
        <strain evidence="5 6">DSM 46095</strain>
    </source>
</reference>
<evidence type="ECO:0000256" key="2">
    <source>
        <dbReference type="ARBA" id="ARBA00023125"/>
    </source>
</evidence>
<evidence type="ECO:0000313" key="5">
    <source>
        <dbReference type="EMBL" id="KDN16919.1"/>
    </source>
</evidence>
<organism evidence="5 6">
    <name type="scientific">Amycolatopsis rifamycinica</name>
    <dbReference type="NCBI Taxonomy" id="287986"/>
    <lineage>
        <taxon>Bacteria</taxon>
        <taxon>Bacillati</taxon>
        <taxon>Actinomycetota</taxon>
        <taxon>Actinomycetes</taxon>
        <taxon>Pseudonocardiales</taxon>
        <taxon>Pseudonocardiaceae</taxon>
        <taxon>Amycolatopsis</taxon>
    </lineage>
</organism>
<comment type="caution">
    <text evidence="5">The sequence shown here is derived from an EMBL/GenBank/DDBJ whole genome shotgun (WGS) entry which is preliminary data.</text>
</comment>
<keyword evidence="2" id="KW-0238">DNA-binding</keyword>
<name>A0A066TYE7_9PSEU</name>
<dbReference type="eggNOG" id="COG1609">
    <property type="taxonomic scope" value="Bacteria"/>
</dbReference>
<dbReference type="GO" id="GO:0003700">
    <property type="term" value="F:DNA-binding transcription factor activity"/>
    <property type="evidence" value="ECO:0007669"/>
    <property type="project" value="TreeGrafter"/>
</dbReference>
<evidence type="ECO:0000259" key="4">
    <source>
        <dbReference type="Pfam" id="PF13377"/>
    </source>
</evidence>
<dbReference type="STRING" id="287986.DV20_38085"/>
<dbReference type="OrthoDB" id="252678at2"/>
<dbReference type="EMBL" id="JMQI01000077">
    <property type="protein sequence ID" value="KDN16919.1"/>
    <property type="molecule type" value="Genomic_DNA"/>
</dbReference>
<dbReference type="PANTHER" id="PTHR30146:SF153">
    <property type="entry name" value="LACTOSE OPERON REPRESSOR"/>
    <property type="match status" value="1"/>
</dbReference>
<feature type="domain" description="Transcriptional regulator LacI/GalR-like sensor" evidence="4">
    <location>
        <begin position="130"/>
        <end position="291"/>
    </location>
</feature>
<dbReference type="Pfam" id="PF13377">
    <property type="entry name" value="Peripla_BP_3"/>
    <property type="match status" value="1"/>
</dbReference>